<evidence type="ECO:0000313" key="2">
    <source>
        <dbReference type="Proteomes" id="UP000295565"/>
    </source>
</evidence>
<dbReference type="OrthoDB" id="2936081at2"/>
<dbReference type="AlphaFoldDB" id="A0A4R1KF06"/>
<proteinExistence type="predicted"/>
<keyword evidence="2" id="KW-1185">Reference proteome</keyword>
<dbReference type="Pfam" id="PF11042">
    <property type="entry name" value="DUF2750"/>
    <property type="match status" value="1"/>
</dbReference>
<dbReference type="InterPro" id="IPR021284">
    <property type="entry name" value="DUF2750"/>
</dbReference>
<dbReference type="RefSeq" id="WP_131911275.1">
    <property type="nucleotide sequence ID" value="NZ_OU594967.1"/>
</dbReference>
<name>A0A4R1KF06_9GAMM</name>
<accession>A0A4R1KF06</accession>
<reference evidence="1 2" key="1">
    <citation type="submission" date="2019-03" db="EMBL/GenBank/DDBJ databases">
        <title>Genomic Encyclopedia of Type Strains, Phase IV (KMG-IV): sequencing the most valuable type-strain genomes for metagenomic binning, comparative biology and taxonomic classification.</title>
        <authorList>
            <person name="Goeker M."/>
        </authorList>
    </citation>
    <scope>NUCLEOTIDE SEQUENCE [LARGE SCALE GENOMIC DNA]</scope>
    <source>
        <strain evidence="1 2">DSM 18577</strain>
    </source>
</reference>
<sequence>MNDTVHSFYDQSSEVRYQLTLAAIRRNQKLWTLKDEQGCIMVSSDEEQCLPIWPDEATAKAWATQEHAHCEPLAIELDAFLERWVIGMIEDGYFLAVGPSLEAESLVEHPQDLADAITQSK</sequence>
<comment type="caution">
    <text evidence="1">The sequence shown here is derived from an EMBL/GenBank/DDBJ whole genome shotgun (WGS) entry which is preliminary data.</text>
</comment>
<dbReference type="EMBL" id="SMGD01000004">
    <property type="protein sequence ID" value="TCK62737.1"/>
    <property type="molecule type" value="Genomic_DNA"/>
</dbReference>
<evidence type="ECO:0000313" key="1">
    <source>
        <dbReference type="EMBL" id="TCK62737.1"/>
    </source>
</evidence>
<dbReference type="Proteomes" id="UP000295565">
    <property type="component" value="Unassembled WGS sequence"/>
</dbReference>
<organism evidence="1 2">
    <name type="scientific">Celerinatantimonas diazotrophica</name>
    <dbReference type="NCBI Taxonomy" id="412034"/>
    <lineage>
        <taxon>Bacteria</taxon>
        <taxon>Pseudomonadati</taxon>
        <taxon>Pseudomonadota</taxon>
        <taxon>Gammaproteobacteria</taxon>
        <taxon>Celerinatantimonadaceae</taxon>
        <taxon>Celerinatantimonas</taxon>
    </lineage>
</organism>
<protein>
    <submittedName>
        <fullName evidence="1">Uncharacterized protein DUF2750</fullName>
    </submittedName>
</protein>
<gene>
    <name evidence="1" type="ORF">EV690_0403</name>
</gene>